<organism evidence="2">
    <name type="scientific">viral metagenome</name>
    <dbReference type="NCBI Taxonomy" id="1070528"/>
    <lineage>
        <taxon>unclassified sequences</taxon>
        <taxon>metagenomes</taxon>
        <taxon>organismal metagenomes</taxon>
    </lineage>
</organism>
<feature type="compositionally biased region" description="Polar residues" evidence="1">
    <location>
        <begin position="592"/>
        <end position="602"/>
    </location>
</feature>
<sequence>MSGTEGFIPAAKVGSSFFDGISPDSIDTLEEFKTFIMSQTAIVKKLPRGVKQTPEYIGAVVIQNYIADKLNSLNLKIYNVTPERIEKRLQYFKSDTFIGNFMSNIPERNKLNKTALATSYTEYFNTLFNVSFENWRDEKLSRVDNQSQCRRALGMSPSTNISRVQSLGKISCYLCNRKIFFGKGQDTMECEHILPIITALSHWWLIKSGTKSYSHDDLENLAHEYAWSHRCCNQIKSNYSFIKYDVARGGYKYIPNIDVINGVLTTIRTSKKYDCSAIKEIMLPNTTLLPILQGIIQPIIDEVNYNLMVMDDHGLYLLLTKCKVLSALSDQDFMEAVVGDSVTEIPKTKAELRKEAKETASRLANEERIRIMQQKEEQRASREARINRRGAPVSSTKKKQQPKKVQETKVSQTDTGKISPPILPRVKRDVSKPSDFRYGRGGGGTFSMSDMMGEEADTSYDETDPDAMVQEGEDENISPINIDAMTDAQVISFLNENNISENWSIPSNFNIAKAIIDTPIPMDGLKQTFNDLFVTQSITSFGPNNSTRTVFRDIPSVSRQDVQIAIATGKMPPGFKIDTRYQGIGIDDRPDLTTSQIQQGRQRGTLPSGYIQPGGAKYTKHKKYRKGKKTLKKKN</sequence>
<dbReference type="AlphaFoldDB" id="A0A6C0CHU5"/>
<reference evidence="2" key="1">
    <citation type="journal article" date="2020" name="Nature">
        <title>Giant virus diversity and host interactions through global metagenomics.</title>
        <authorList>
            <person name="Schulz F."/>
            <person name="Roux S."/>
            <person name="Paez-Espino D."/>
            <person name="Jungbluth S."/>
            <person name="Walsh D.A."/>
            <person name="Denef V.J."/>
            <person name="McMahon K.D."/>
            <person name="Konstantinidis K.T."/>
            <person name="Eloe-Fadrosh E.A."/>
            <person name="Kyrpides N.C."/>
            <person name="Woyke T."/>
        </authorList>
    </citation>
    <scope>NUCLEOTIDE SEQUENCE</scope>
    <source>
        <strain evidence="2">GVMAG-M-3300021185-45</strain>
    </source>
</reference>
<dbReference type="EMBL" id="MN739427">
    <property type="protein sequence ID" value="QHT04346.1"/>
    <property type="molecule type" value="Genomic_DNA"/>
</dbReference>
<feature type="compositionally biased region" description="Basic and acidic residues" evidence="1">
    <location>
        <begin position="359"/>
        <end position="386"/>
    </location>
</feature>
<feature type="compositionally biased region" description="Basic residues" evidence="1">
    <location>
        <begin position="618"/>
        <end position="635"/>
    </location>
</feature>
<protein>
    <submittedName>
        <fullName evidence="2">Uncharacterized protein</fullName>
    </submittedName>
</protein>
<evidence type="ECO:0000256" key="1">
    <source>
        <dbReference type="SAM" id="MobiDB-lite"/>
    </source>
</evidence>
<feature type="region of interest" description="Disordered" evidence="1">
    <location>
        <begin position="359"/>
        <end position="466"/>
    </location>
</feature>
<name>A0A6C0CHU5_9ZZZZ</name>
<evidence type="ECO:0000313" key="2">
    <source>
        <dbReference type="EMBL" id="QHT04346.1"/>
    </source>
</evidence>
<feature type="compositionally biased region" description="Basic and acidic residues" evidence="1">
    <location>
        <begin position="426"/>
        <end position="438"/>
    </location>
</feature>
<accession>A0A6C0CHU5</accession>
<proteinExistence type="predicted"/>
<feature type="compositionally biased region" description="Acidic residues" evidence="1">
    <location>
        <begin position="452"/>
        <end position="466"/>
    </location>
</feature>
<feature type="region of interest" description="Disordered" evidence="1">
    <location>
        <begin position="587"/>
        <end position="635"/>
    </location>
</feature>